<dbReference type="SUPFAM" id="SSF51045">
    <property type="entry name" value="WW domain"/>
    <property type="match status" value="1"/>
</dbReference>
<accession>A0A238F069</accession>
<feature type="compositionally biased region" description="Pro residues" evidence="7">
    <location>
        <begin position="147"/>
        <end position="157"/>
    </location>
</feature>
<feature type="compositionally biased region" description="Basic and acidic residues" evidence="7">
    <location>
        <begin position="673"/>
        <end position="716"/>
    </location>
</feature>
<dbReference type="Gene3D" id="2.20.70.10">
    <property type="match status" value="1"/>
</dbReference>
<dbReference type="SUPFAM" id="SSF81698">
    <property type="entry name" value="FF domain"/>
    <property type="match status" value="3"/>
</dbReference>
<feature type="region of interest" description="Disordered" evidence="7">
    <location>
        <begin position="189"/>
        <end position="245"/>
    </location>
</feature>
<dbReference type="EMBL" id="FMSP01000002">
    <property type="protein sequence ID" value="SCV67520.1"/>
    <property type="molecule type" value="Genomic_DNA"/>
</dbReference>
<evidence type="ECO:0000259" key="9">
    <source>
        <dbReference type="PROSITE" id="PS51676"/>
    </source>
</evidence>
<feature type="domain" description="WW" evidence="8">
    <location>
        <begin position="36"/>
        <end position="63"/>
    </location>
</feature>
<gene>
    <name evidence="10" type="ORF">BQ2448_5131</name>
</gene>
<keyword evidence="4" id="KW-0508">mRNA splicing</keyword>
<evidence type="ECO:0000256" key="6">
    <source>
        <dbReference type="SAM" id="Coils"/>
    </source>
</evidence>
<dbReference type="Proteomes" id="UP000198372">
    <property type="component" value="Unassembled WGS sequence"/>
</dbReference>
<dbReference type="FunFam" id="1.10.10.440:FF:000013">
    <property type="entry name" value="pre-mRNA-processing protein 40A isoform X1"/>
    <property type="match status" value="1"/>
</dbReference>
<dbReference type="InterPro" id="IPR001202">
    <property type="entry name" value="WW_dom"/>
</dbReference>
<keyword evidence="5" id="KW-0539">Nucleus</keyword>
<feature type="compositionally biased region" description="Pro residues" evidence="7">
    <location>
        <begin position="120"/>
        <end position="133"/>
    </location>
</feature>
<feature type="compositionally biased region" description="Basic and acidic residues" evidence="7">
    <location>
        <begin position="229"/>
        <end position="245"/>
    </location>
</feature>
<evidence type="ECO:0000256" key="1">
    <source>
        <dbReference type="ARBA" id="ARBA00004123"/>
    </source>
</evidence>
<dbReference type="PANTHER" id="PTHR11864">
    <property type="entry name" value="PRE-MRNA-PROCESSING PROTEIN PRP40"/>
    <property type="match status" value="1"/>
</dbReference>
<reference evidence="11" key="1">
    <citation type="submission" date="2016-09" db="EMBL/GenBank/DDBJ databases">
        <authorList>
            <person name="Jeantristanb JTB J.-T."/>
            <person name="Ricardo R."/>
        </authorList>
    </citation>
    <scope>NUCLEOTIDE SEQUENCE [LARGE SCALE GENOMIC DNA]</scope>
</reference>
<name>A0A238F069_9BASI</name>
<feature type="region of interest" description="Disordered" evidence="7">
    <location>
        <begin position="673"/>
        <end position="792"/>
    </location>
</feature>
<keyword evidence="6" id="KW-0175">Coiled coil</keyword>
<dbReference type="SMART" id="SM00441">
    <property type="entry name" value="FF"/>
    <property type="match status" value="3"/>
</dbReference>
<dbReference type="PROSITE" id="PS50020">
    <property type="entry name" value="WW_DOMAIN_2"/>
    <property type="match status" value="1"/>
</dbReference>
<evidence type="ECO:0000313" key="11">
    <source>
        <dbReference type="Proteomes" id="UP000198372"/>
    </source>
</evidence>
<keyword evidence="2" id="KW-0507">mRNA processing</keyword>
<evidence type="ECO:0000259" key="8">
    <source>
        <dbReference type="PROSITE" id="PS50020"/>
    </source>
</evidence>
<dbReference type="Gene3D" id="1.10.10.440">
    <property type="entry name" value="FF domain"/>
    <property type="match status" value="4"/>
</dbReference>
<feature type="coiled-coil region" evidence="6">
    <location>
        <begin position="460"/>
        <end position="494"/>
    </location>
</feature>
<dbReference type="PROSITE" id="PS51676">
    <property type="entry name" value="FF"/>
    <property type="match status" value="1"/>
</dbReference>
<feature type="domain" description="FF" evidence="9">
    <location>
        <begin position="476"/>
        <end position="537"/>
    </location>
</feature>
<keyword evidence="11" id="KW-1185">Reference proteome</keyword>
<dbReference type="OrthoDB" id="187617at2759"/>
<evidence type="ECO:0000256" key="2">
    <source>
        <dbReference type="ARBA" id="ARBA00022664"/>
    </source>
</evidence>
<feature type="compositionally biased region" description="Low complexity" evidence="7">
    <location>
        <begin position="9"/>
        <end position="23"/>
    </location>
</feature>
<evidence type="ECO:0000256" key="3">
    <source>
        <dbReference type="ARBA" id="ARBA00022737"/>
    </source>
</evidence>
<feature type="region of interest" description="Disordered" evidence="7">
    <location>
        <begin position="106"/>
        <end position="176"/>
    </location>
</feature>
<dbReference type="Pfam" id="PF25432">
    <property type="entry name" value="FF_PRPF40A"/>
    <property type="match status" value="1"/>
</dbReference>
<evidence type="ECO:0000256" key="7">
    <source>
        <dbReference type="SAM" id="MobiDB-lite"/>
    </source>
</evidence>
<proteinExistence type="predicted"/>
<dbReference type="Pfam" id="PF01846">
    <property type="entry name" value="FF"/>
    <property type="match status" value="2"/>
</dbReference>
<evidence type="ECO:0000256" key="4">
    <source>
        <dbReference type="ARBA" id="ARBA00023187"/>
    </source>
</evidence>
<feature type="compositionally biased region" description="Basic and acidic residues" evidence="7">
    <location>
        <begin position="749"/>
        <end position="771"/>
    </location>
</feature>
<dbReference type="InterPro" id="IPR036517">
    <property type="entry name" value="FF_domain_sf"/>
</dbReference>
<sequence length="792" mass="90448">MSVPPTPHSPVASLAAPAPGAAFPIPPQPAAGGGVWTKAISPDGRPFYNHSITKESVWEKPSELKTPAELEAEKTPWKEYEANGRPCTFHETKETTWTIPPVIQGQFGESPSQRVTVSPIRPPLPHSPLPPQPALSSMSPNGRNPNFQPPPMMPMRPPMNQMSPPHPQLSAPLPAGGGALVGPGAFVPSGANAVHSNPMAADPMHRNSNHHHHHQQQQQQQHHQHHRGDRHDERDRSHDRFGHDGIPRFRTFHDAEAAFMDMLGAFKVDASWSWEQVMKETITDPYYKALKTLTERKAAFEKYLIKSVEREREEREASLERCRKEWTRALEKLNGGTLTENGVKSWWSFERAKRELENKVPEVWAMPRNDGERKDLFKEFIEALKEKEEATKKEVRTRNLEKLTSILRSLNLDLAGPLRWQEACSTIVRTPEWHRGPELQKIEPLDILNVFEEQVKIAEKEAIEGRARQVNDKKRRARKARDGFKELLNELKESGHIISGTTWHSIHPVIENDPRYLELVGQPGSSPLELFWDLIDELDQVIEEHQRVIETILSERKSKIEEPTTYDEYRAMIDGDERVHKIDQEIVRVTFEKLHTRVVRQNKEERRKAERKVRILVDDLKYAYKKLDPPVELGATYEELLPRIQDAPEFVALTDEAQRRLAHEKFMRRLKEKLQEREGLDGPTGRHESERSRGGHESRERDRDRDRDRGSRSSRHERARRGSWARDTSEGPPLESSSTTTALASKRTAGADHEVDDARKTKHVKLDKSRNDTGTGQDAVMVSPEGNAVSRA</sequence>
<feature type="compositionally biased region" description="Low complexity" evidence="7">
    <location>
        <begin position="736"/>
        <end position="748"/>
    </location>
</feature>
<dbReference type="InterPro" id="IPR002713">
    <property type="entry name" value="FF_domain"/>
</dbReference>
<evidence type="ECO:0000313" key="10">
    <source>
        <dbReference type="EMBL" id="SCV67520.1"/>
    </source>
</evidence>
<feature type="compositionally biased region" description="Polar residues" evidence="7">
    <location>
        <begin position="107"/>
        <end position="116"/>
    </location>
</feature>
<dbReference type="PANTHER" id="PTHR11864:SF0">
    <property type="entry name" value="PRP40 PRE-MRNA PROCESSING FACTOR 40 HOMOLOG A (YEAST)"/>
    <property type="match status" value="1"/>
</dbReference>
<dbReference type="InterPro" id="IPR036020">
    <property type="entry name" value="WW_dom_sf"/>
</dbReference>
<dbReference type="CDD" id="cd00201">
    <property type="entry name" value="WW"/>
    <property type="match status" value="1"/>
</dbReference>
<feature type="compositionally biased region" description="Low complexity" evidence="7">
    <location>
        <begin position="134"/>
        <end position="146"/>
    </location>
</feature>
<dbReference type="GO" id="GO:0003723">
    <property type="term" value="F:RNA binding"/>
    <property type="evidence" value="ECO:0007669"/>
    <property type="project" value="TreeGrafter"/>
</dbReference>
<organism evidence="10 11">
    <name type="scientific">Microbotryum intermedium</name>
    <dbReference type="NCBI Taxonomy" id="269621"/>
    <lineage>
        <taxon>Eukaryota</taxon>
        <taxon>Fungi</taxon>
        <taxon>Dikarya</taxon>
        <taxon>Basidiomycota</taxon>
        <taxon>Pucciniomycotina</taxon>
        <taxon>Microbotryomycetes</taxon>
        <taxon>Microbotryales</taxon>
        <taxon>Microbotryaceae</taxon>
        <taxon>Microbotryum</taxon>
    </lineage>
</organism>
<dbReference type="SMART" id="SM00456">
    <property type="entry name" value="WW"/>
    <property type="match status" value="2"/>
</dbReference>
<dbReference type="GO" id="GO:0071004">
    <property type="term" value="C:U2-type prespliceosome"/>
    <property type="evidence" value="ECO:0007669"/>
    <property type="project" value="TreeGrafter"/>
</dbReference>
<keyword evidence="3" id="KW-0677">Repeat</keyword>
<feature type="region of interest" description="Disordered" evidence="7">
    <location>
        <begin position="1"/>
        <end position="33"/>
    </location>
</feature>
<dbReference type="Pfam" id="PF00397">
    <property type="entry name" value="WW"/>
    <property type="match status" value="1"/>
</dbReference>
<dbReference type="GO" id="GO:0045292">
    <property type="term" value="P:mRNA cis splicing, via spliceosome"/>
    <property type="evidence" value="ECO:0007669"/>
    <property type="project" value="InterPro"/>
</dbReference>
<evidence type="ECO:0000256" key="5">
    <source>
        <dbReference type="ARBA" id="ARBA00023242"/>
    </source>
</evidence>
<dbReference type="AlphaFoldDB" id="A0A238F069"/>
<dbReference type="GO" id="GO:0005685">
    <property type="term" value="C:U1 snRNP"/>
    <property type="evidence" value="ECO:0007669"/>
    <property type="project" value="TreeGrafter"/>
</dbReference>
<protein>
    <submittedName>
        <fullName evidence="10">BQ2448_5131 protein</fullName>
    </submittedName>
</protein>
<dbReference type="InterPro" id="IPR039726">
    <property type="entry name" value="Prp40-like"/>
</dbReference>
<dbReference type="STRING" id="269621.A0A238F069"/>
<comment type="subcellular location">
    <subcellularLocation>
        <location evidence="1">Nucleus</location>
    </subcellularLocation>
</comment>